<organism evidence="3 4">
    <name type="scientific">Gonapodya prolifera (strain JEL478)</name>
    <name type="common">Monoblepharis prolifera</name>
    <dbReference type="NCBI Taxonomy" id="1344416"/>
    <lineage>
        <taxon>Eukaryota</taxon>
        <taxon>Fungi</taxon>
        <taxon>Fungi incertae sedis</taxon>
        <taxon>Chytridiomycota</taxon>
        <taxon>Chytridiomycota incertae sedis</taxon>
        <taxon>Monoblepharidomycetes</taxon>
        <taxon>Monoblepharidales</taxon>
        <taxon>Gonapodyaceae</taxon>
        <taxon>Gonapodya</taxon>
    </lineage>
</organism>
<feature type="compositionally biased region" description="Basic residues" evidence="1">
    <location>
        <begin position="13"/>
        <end position="22"/>
    </location>
</feature>
<dbReference type="EMBL" id="KQ965850">
    <property type="protein sequence ID" value="KXS09785.1"/>
    <property type="molecule type" value="Genomic_DNA"/>
</dbReference>
<keyword evidence="2" id="KW-0472">Membrane</keyword>
<proteinExistence type="predicted"/>
<evidence type="ECO:0000256" key="2">
    <source>
        <dbReference type="SAM" id="Phobius"/>
    </source>
</evidence>
<evidence type="ECO:0000256" key="1">
    <source>
        <dbReference type="SAM" id="MobiDB-lite"/>
    </source>
</evidence>
<feature type="transmembrane region" description="Helical" evidence="2">
    <location>
        <begin position="201"/>
        <end position="220"/>
    </location>
</feature>
<evidence type="ECO:0000313" key="4">
    <source>
        <dbReference type="Proteomes" id="UP000070544"/>
    </source>
</evidence>
<dbReference type="AlphaFoldDB" id="A0A138ZZT3"/>
<keyword evidence="4" id="KW-1185">Reference proteome</keyword>
<feature type="compositionally biased region" description="Polar residues" evidence="1">
    <location>
        <begin position="32"/>
        <end position="41"/>
    </location>
</feature>
<keyword evidence="2" id="KW-1133">Transmembrane helix</keyword>
<evidence type="ECO:0000313" key="3">
    <source>
        <dbReference type="EMBL" id="KXS09785.1"/>
    </source>
</evidence>
<sequence>MTDVQPPSPANRRGPRKRRRHQWKDDPDRSLESNSRSNNGTAPERRSTNVARSGTPARAVQEAKDAAWSPGGEAGRRGSRKRNWSPRGPQDDGDGDDDDMSRASDGQDDEELGGDSDTEMDYLDEGEDGSDLSETSASSKREDREGQKDREGREDRGREGDTPVLGAPTVKEPDDPVRTRPPLLHQHQPLRVAASLARATWAVPLVAGSLLAGLVLLKLVDRRRDDYDDDTLHMVVLTFLTDFSRAAFSYLSPT</sequence>
<accession>A0A138ZZT3</accession>
<feature type="compositionally biased region" description="Basic and acidic residues" evidence="1">
    <location>
        <begin position="139"/>
        <end position="161"/>
    </location>
</feature>
<keyword evidence="2" id="KW-0812">Transmembrane</keyword>
<gene>
    <name evidence="3" type="ORF">M427DRAFT_160201</name>
</gene>
<feature type="compositionally biased region" description="Acidic residues" evidence="1">
    <location>
        <begin position="106"/>
        <end position="131"/>
    </location>
</feature>
<feature type="region of interest" description="Disordered" evidence="1">
    <location>
        <begin position="1"/>
        <end position="178"/>
    </location>
</feature>
<reference evidence="3 4" key="1">
    <citation type="journal article" date="2015" name="Genome Biol. Evol.">
        <title>Phylogenomic analyses indicate that early fungi evolved digesting cell walls of algal ancestors of land plants.</title>
        <authorList>
            <person name="Chang Y."/>
            <person name="Wang S."/>
            <person name="Sekimoto S."/>
            <person name="Aerts A.L."/>
            <person name="Choi C."/>
            <person name="Clum A."/>
            <person name="LaButti K.M."/>
            <person name="Lindquist E.A."/>
            <person name="Yee Ngan C."/>
            <person name="Ohm R.A."/>
            <person name="Salamov A.A."/>
            <person name="Grigoriev I.V."/>
            <person name="Spatafora J.W."/>
            <person name="Berbee M.L."/>
        </authorList>
    </citation>
    <scope>NUCLEOTIDE SEQUENCE [LARGE SCALE GENOMIC DNA]</scope>
    <source>
        <strain evidence="3 4">JEL478</strain>
    </source>
</reference>
<dbReference type="Proteomes" id="UP000070544">
    <property type="component" value="Unassembled WGS sequence"/>
</dbReference>
<name>A0A138ZZT3_GONPJ</name>
<protein>
    <submittedName>
        <fullName evidence="3">Uncharacterized protein</fullName>
    </submittedName>
</protein>